<proteinExistence type="predicted"/>
<feature type="domain" description="3-keto-alpha-glucoside-1,2-lyase/3-keto-2-hydroxy-glucal hydratase" evidence="1">
    <location>
        <begin position="31"/>
        <end position="219"/>
    </location>
</feature>
<dbReference type="Proteomes" id="UP000318626">
    <property type="component" value="Chromosome"/>
</dbReference>
<sequence>MNTIPYVSLTLFIVSFCFLPGSLVAEDASSWKSLFNGKDLTGWQANAHPESFTVTDGKLKAHGKNGMAHLFYVGDTDQDVQFKDFELVAVARSEPGSNSGFFFHTDRELRGGKYLNKGYEVQLNSSAKEKNKTGSLYAVVQVDQSPVDETEWFTIRIRVQGKRIQVHVNDQQLVDYTEPDNPERPASRAKRLIDPNGGALAIQAHDPGSVFYFQEIRLREL</sequence>
<dbReference type="RefSeq" id="WP_165698726.1">
    <property type="nucleotide sequence ID" value="NZ_CP036289.1"/>
</dbReference>
<accession>A0A518C8I2</accession>
<protein>
    <recommendedName>
        <fullName evidence="1">3-keto-alpha-glucoside-1,2-lyase/3-keto-2-hydroxy-glucal hydratase domain-containing protein</fullName>
    </recommendedName>
</protein>
<dbReference type="Gene3D" id="2.60.120.560">
    <property type="entry name" value="Exo-inulinase, domain 1"/>
    <property type="match status" value="1"/>
</dbReference>
<evidence type="ECO:0000259" key="1">
    <source>
        <dbReference type="Pfam" id="PF06439"/>
    </source>
</evidence>
<dbReference type="GO" id="GO:0016787">
    <property type="term" value="F:hydrolase activity"/>
    <property type="evidence" value="ECO:0007669"/>
    <property type="project" value="InterPro"/>
</dbReference>
<gene>
    <name evidence="2" type="ORF">Pan97_25690</name>
</gene>
<reference evidence="3" key="1">
    <citation type="submission" date="2019-02" db="EMBL/GenBank/DDBJ databases">
        <title>Deep-cultivation of Planctomycetes and their phenomic and genomic characterization uncovers novel biology.</title>
        <authorList>
            <person name="Wiegand S."/>
            <person name="Jogler M."/>
            <person name="Boedeker C."/>
            <person name="Pinto D."/>
            <person name="Vollmers J."/>
            <person name="Rivas-Marin E."/>
            <person name="Kohn T."/>
            <person name="Peeters S.H."/>
            <person name="Heuer A."/>
            <person name="Rast P."/>
            <person name="Oberbeckmann S."/>
            <person name="Bunk B."/>
            <person name="Jeske O."/>
            <person name="Meyerdierks A."/>
            <person name="Storesund J.E."/>
            <person name="Kallscheuer N."/>
            <person name="Luecker S."/>
            <person name="Lage O.M."/>
            <person name="Pohl T."/>
            <person name="Merkel B.J."/>
            <person name="Hornburger P."/>
            <person name="Mueller R.-W."/>
            <person name="Bruemmer F."/>
            <person name="Labrenz M."/>
            <person name="Spormann A.M."/>
            <person name="Op den Camp H."/>
            <person name="Overmann J."/>
            <person name="Amann R."/>
            <person name="Jetten M.S.M."/>
            <person name="Mascher T."/>
            <person name="Medema M.H."/>
            <person name="Devos D.P."/>
            <person name="Kaster A.-K."/>
            <person name="Ovreas L."/>
            <person name="Rohde M."/>
            <person name="Galperin M.Y."/>
            <person name="Jogler C."/>
        </authorList>
    </citation>
    <scope>NUCLEOTIDE SEQUENCE [LARGE SCALE GENOMIC DNA]</scope>
    <source>
        <strain evidence="3">Pan97</strain>
    </source>
</reference>
<name>A0A518C8I2_9BACT</name>
<dbReference type="AlphaFoldDB" id="A0A518C8I2"/>
<dbReference type="InterPro" id="IPR010496">
    <property type="entry name" value="AL/BT2_dom"/>
</dbReference>
<organism evidence="2 3">
    <name type="scientific">Bremerella volcania</name>
    <dbReference type="NCBI Taxonomy" id="2527984"/>
    <lineage>
        <taxon>Bacteria</taxon>
        <taxon>Pseudomonadati</taxon>
        <taxon>Planctomycetota</taxon>
        <taxon>Planctomycetia</taxon>
        <taxon>Pirellulales</taxon>
        <taxon>Pirellulaceae</taxon>
        <taxon>Bremerella</taxon>
    </lineage>
</organism>
<dbReference type="Pfam" id="PF06439">
    <property type="entry name" value="3keto-disac_hyd"/>
    <property type="match status" value="1"/>
</dbReference>
<evidence type="ECO:0000313" key="2">
    <source>
        <dbReference type="EMBL" id="QDU75536.1"/>
    </source>
</evidence>
<dbReference type="EMBL" id="CP036289">
    <property type="protein sequence ID" value="QDU75536.1"/>
    <property type="molecule type" value="Genomic_DNA"/>
</dbReference>
<evidence type="ECO:0000313" key="3">
    <source>
        <dbReference type="Proteomes" id="UP000318626"/>
    </source>
</evidence>
<dbReference type="KEGG" id="bvo:Pan97_25690"/>
<keyword evidence="3" id="KW-1185">Reference proteome</keyword>